<accession>A0A1M6CG75</accession>
<proteinExistence type="predicted"/>
<keyword evidence="2" id="KW-1185">Reference proteome</keyword>
<evidence type="ECO:0000313" key="2">
    <source>
        <dbReference type="Proteomes" id="UP000184452"/>
    </source>
</evidence>
<dbReference type="Proteomes" id="UP000184452">
    <property type="component" value="Unassembled WGS sequence"/>
</dbReference>
<dbReference type="AlphaFoldDB" id="A0A1M6CG75"/>
<dbReference type="RefSeq" id="WP_073374739.1">
    <property type="nucleotide sequence ID" value="NZ_FQZK01000001.1"/>
</dbReference>
<dbReference type="Gene3D" id="3.30.450.30">
    <property type="entry name" value="Dynein light chain 2a, cytoplasmic"/>
    <property type="match status" value="1"/>
</dbReference>
<gene>
    <name evidence="1" type="ORF">SAMN05421803_101696</name>
</gene>
<organism evidence="1 2">
    <name type="scientific">Nocardiopsis flavescens</name>
    <dbReference type="NCBI Taxonomy" id="758803"/>
    <lineage>
        <taxon>Bacteria</taxon>
        <taxon>Bacillati</taxon>
        <taxon>Actinomycetota</taxon>
        <taxon>Actinomycetes</taxon>
        <taxon>Streptosporangiales</taxon>
        <taxon>Nocardiopsidaceae</taxon>
        <taxon>Nocardiopsis</taxon>
    </lineage>
</organism>
<evidence type="ECO:0000313" key="1">
    <source>
        <dbReference type="EMBL" id="SHI60012.1"/>
    </source>
</evidence>
<name>A0A1M6CG75_9ACTN</name>
<sequence>MIISARVPPGVRHERPAAVGRLLTAFEQDHPGTRHTAAFGPDGVLLGHAGGDGDTGAQARAEQNASSCYMLASLTTGVSSLRVSALPGGETAAADHLLLRHRPADARPGSSPWWVVIVPIADSGGLVTEIPDAAVAPQQVLGPLAECAERVSQALAEAHRRAG</sequence>
<dbReference type="STRING" id="758803.SAMN05421803_101696"/>
<protein>
    <recommendedName>
        <fullName evidence="3">Roadblock/LC7 domain-containing protein</fullName>
    </recommendedName>
</protein>
<evidence type="ECO:0008006" key="3">
    <source>
        <dbReference type="Google" id="ProtNLM"/>
    </source>
</evidence>
<reference evidence="1 2" key="1">
    <citation type="submission" date="2016-11" db="EMBL/GenBank/DDBJ databases">
        <authorList>
            <person name="Jaros S."/>
            <person name="Januszkiewicz K."/>
            <person name="Wedrychowicz H."/>
        </authorList>
    </citation>
    <scope>NUCLEOTIDE SEQUENCE [LARGE SCALE GENOMIC DNA]</scope>
    <source>
        <strain evidence="1 2">CGMCC 4.5723</strain>
    </source>
</reference>
<dbReference type="EMBL" id="FQZK01000001">
    <property type="protein sequence ID" value="SHI60012.1"/>
    <property type="molecule type" value="Genomic_DNA"/>
</dbReference>